<dbReference type="SMART" id="SM00708">
    <property type="entry name" value="PhBP"/>
    <property type="match status" value="1"/>
</dbReference>
<dbReference type="GeneID" id="656161"/>
<evidence type="ECO:0000256" key="6">
    <source>
        <dbReference type="ARBA" id="ARBA00056866"/>
    </source>
</evidence>
<keyword evidence="3" id="KW-0964">Secreted</keyword>
<feature type="signal peptide" evidence="7">
    <location>
        <begin position="1"/>
        <end position="16"/>
    </location>
</feature>
<dbReference type="STRING" id="7070.D6X4H4"/>
<reference evidence="8 9" key="2">
    <citation type="journal article" date="2010" name="Nucleic Acids Res.">
        <title>BeetleBase in 2010: revisions to provide comprehensive genomic information for Tribolium castaneum.</title>
        <authorList>
            <person name="Kim H.S."/>
            <person name="Murphy T."/>
            <person name="Xia J."/>
            <person name="Caragea D."/>
            <person name="Park Y."/>
            <person name="Beeman R.W."/>
            <person name="Lorenzen M.D."/>
            <person name="Butcher S."/>
            <person name="Manak J.R."/>
            <person name="Brown S.J."/>
        </authorList>
    </citation>
    <scope>GENOME REANNOTATION</scope>
    <source>
        <strain evidence="8 9">Georgia GA2</strain>
    </source>
</reference>
<evidence type="ECO:0000313" key="8">
    <source>
        <dbReference type="EMBL" id="EEZ97739.1"/>
    </source>
</evidence>
<dbReference type="GO" id="GO:0005615">
    <property type="term" value="C:extracellular space"/>
    <property type="evidence" value="ECO:0000318"/>
    <property type="project" value="GO_Central"/>
</dbReference>
<gene>
    <name evidence="8" type="primary">TcOBP10A</name>
    <name evidence="8" type="ORF">TcasGA2_TC011410</name>
</gene>
<dbReference type="GO" id="GO:0005549">
    <property type="term" value="F:odorant binding"/>
    <property type="evidence" value="ECO:0007669"/>
    <property type="project" value="InterPro"/>
</dbReference>
<evidence type="ECO:0000313" key="9">
    <source>
        <dbReference type="Proteomes" id="UP000007266"/>
    </source>
</evidence>
<dbReference type="SUPFAM" id="SSF47565">
    <property type="entry name" value="Insect pheromone/odorant-binding proteins"/>
    <property type="match status" value="1"/>
</dbReference>
<dbReference type="PANTHER" id="PTHR11857">
    <property type="entry name" value="ODORANT BINDING PROTEIN-RELATED"/>
    <property type="match status" value="1"/>
</dbReference>
<dbReference type="PhylomeDB" id="D6X4H4"/>
<dbReference type="GO" id="GO:0007608">
    <property type="term" value="P:sensory perception of smell"/>
    <property type="evidence" value="ECO:0000318"/>
    <property type="project" value="GO_Central"/>
</dbReference>
<dbReference type="EMBL" id="KQ971380">
    <property type="protein sequence ID" value="EEZ97739.1"/>
    <property type="molecule type" value="Genomic_DNA"/>
</dbReference>
<evidence type="ECO:0000256" key="7">
    <source>
        <dbReference type="SAM" id="SignalP"/>
    </source>
</evidence>
<accession>D6X4H4</accession>
<dbReference type="OrthoDB" id="2499658at2759"/>
<dbReference type="FunFam" id="1.10.238.20:FF:000001">
    <property type="entry name" value="General odorant-binding protein lush"/>
    <property type="match status" value="1"/>
</dbReference>
<dbReference type="InterPro" id="IPR036728">
    <property type="entry name" value="PBP_GOBP_sf"/>
</dbReference>
<dbReference type="CDD" id="cd23992">
    <property type="entry name" value="PBP_GOBP"/>
    <property type="match status" value="1"/>
</dbReference>
<dbReference type="HOGENOM" id="CLU_107288_2_1_1"/>
<evidence type="ECO:0000256" key="4">
    <source>
        <dbReference type="ARBA" id="ARBA00022729"/>
    </source>
</evidence>
<dbReference type="SMR" id="D6X4H4"/>
<dbReference type="AlphaFoldDB" id="D6X4H4"/>
<comment type="subcellular location">
    <subcellularLocation>
        <location evidence="1">Secreted</location>
    </subcellularLocation>
</comment>
<dbReference type="KEGG" id="tca:656161"/>
<dbReference type="Pfam" id="PF01395">
    <property type="entry name" value="PBP_GOBP"/>
    <property type="match status" value="1"/>
</dbReference>
<reference evidence="8 9" key="1">
    <citation type="journal article" date="2008" name="Nature">
        <title>The genome of the model beetle and pest Tribolium castaneum.</title>
        <authorList>
            <consortium name="Tribolium Genome Sequencing Consortium"/>
            <person name="Richards S."/>
            <person name="Gibbs R.A."/>
            <person name="Weinstock G.M."/>
            <person name="Brown S.J."/>
            <person name="Denell R."/>
            <person name="Beeman R.W."/>
            <person name="Gibbs R."/>
            <person name="Beeman R.W."/>
            <person name="Brown S.J."/>
            <person name="Bucher G."/>
            <person name="Friedrich M."/>
            <person name="Grimmelikhuijzen C.J."/>
            <person name="Klingler M."/>
            <person name="Lorenzen M."/>
            <person name="Richards S."/>
            <person name="Roth S."/>
            <person name="Schroder R."/>
            <person name="Tautz D."/>
            <person name="Zdobnov E.M."/>
            <person name="Muzny D."/>
            <person name="Gibbs R.A."/>
            <person name="Weinstock G.M."/>
            <person name="Attaway T."/>
            <person name="Bell S."/>
            <person name="Buhay C.J."/>
            <person name="Chandrabose M.N."/>
            <person name="Chavez D."/>
            <person name="Clerk-Blankenburg K.P."/>
            <person name="Cree A."/>
            <person name="Dao M."/>
            <person name="Davis C."/>
            <person name="Chacko J."/>
            <person name="Dinh H."/>
            <person name="Dugan-Rocha S."/>
            <person name="Fowler G."/>
            <person name="Garner T.T."/>
            <person name="Garnes J."/>
            <person name="Gnirke A."/>
            <person name="Hawes A."/>
            <person name="Hernandez J."/>
            <person name="Hines S."/>
            <person name="Holder M."/>
            <person name="Hume J."/>
            <person name="Jhangiani S.N."/>
            <person name="Joshi V."/>
            <person name="Khan Z.M."/>
            <person name="Jackson L."/>
            <person name="Kovar C."/>
            <person name="Kowis A."/>
            <person name="Lee S."/>
            <person name="Lewis L.R."/>
            <person name="Margolis J."/>
            <person name="Morgan M."/>
            <person name="Nazareth L.V."/>
            <person name="Nguyen N."/>
            <person name="Okwuonu G."/>
            <person name="Parker D."/>
            <person name="Richards S."/>
            <person name="Ruiz S.J."/>
            <person name="Santibanez J."/>
            <person name="Savard J."/>
            <person name="Scherer S.E."/>
            <person name="Schneider B."/>
            <person name="Sodergren E."/>
            <person name="Tautz D."/>
            <person name="Vattahil S."/>
            <person name="Villasana D."/>
            <person name="White C.S."/>
            <person name="Wright R."/>
            <person name="Park Y."/>
            <person name="Beeman R.W."/>
            <person name="Lord J."/>
            <person name="Oppert B."/>
            <person name="Lorenzen M."/>
            <person name="Brown S."/>
            <person name="Wang L."/>
            <person name="Savard J."/>
            <person name="Tautz D."/>
            <person name="Richards S."/>
            <person name="Weinstock G."/>
            <person name="Gibbs R.A."/>
            <person name="Liu Y."/>
            <person name="Worley K."/>
            <person name="Weinstock G."/>
            <person name="Elsik C.G."/>
            <person name="Reese J.T."/>
            <person name="Elhaik E."/>
            <person name="Landan G."/>
            <person name="Graur D."/>
            <person name="Arensburger P."/>
            <person name="Atkinson P."/>
            <person name="Beeman R.W."/>
            <person name="Beidler J."/>
            <person name="Brown S.J."/>
            <person name="Demuth J.P."/>
            <person name="Drury D.W."/>
            <person name="Du Y.Z."/>
            <person name="Fujiwara H."/>
            <person name="Lorenzen M."/>
            <person name="Maselli V."/>
            <person name="Osanai M."/>
            <person name="Park Y."/>
            <person name="Robertson H.M."/>
            <person name="Tu Z."/>
            <person name="Wang J.J."/>
            <person name="Wang S."/>
            <person name="Richards S."/>
            <person name="Song H."/>
            <person name="Zhang L."/>
            <person name="Sodergren E."/>
            <person name="Werner D."/>
            <person name="Stanke M."/>
            <person name="Morgenstern B."/>
            <person name="Solovyev V."/>
            <person name="Kosarev P."/>
            <person name="Brown G."/>
            <person name="Chen H.C."/>
            <person name="Ermolaeva O."/>
            <person name="Hlavina W."/>
            <person name="Kapustin Y."/>
            <person name="Kiryutin B."/>
            <person name="Kitts P."/>
            <person name="Maglott D."/>
            <person name="Pruitt K."/>
            <person name="Sapojnikov V."/>
            <person name="Souvorov A."/>
            <person name="Mackey A.J."/>
            <person name="Waterhouse R.M."/>
            <person name="Wyder S."/>
            <person name="Zdobnov E.M."/>
            <person name="Zdobnov E.M."/>
            <person name="Wyder S."/>
            <person name="Kriventseva E.V."/>
            <person name="Kadowaki T."/>
            <person name="Bork P."/>
            <person name="Aranda M."/>
            <person name="Bao R."/>
            <person name="Beermann A."/>
            <person name="Berns N."/>
            <person name="Bolognesi R."/>
            <person name="Bonneton F."/>
            <person name="Bopp D."/>
            <person name="Brown S.J."/>
            <person name="Bucher G."/>
            <person name="Butts T."/>
            <person name="Chaumot A."/>
            <person name="Denell R.E."/>
            <person name="Ferrier D.E."/>
            <person name="Friedrich M."/>
            <person name="Gordon C.M."/>
            <person name="Jindra M."/>
            <person name="Klingler M."/>
            <person name="Lan Q."/>
            <person name="Lattorff H.M."/>
            <person name="Laudet V."/>
            <person name="von Levetsow C."/>
            <person name="Liu Z."/>
            <person name="Lutz R."/>
            <person name="Lynch J.A."/>
            <person name="da Fonseca R.N."/>
            <person name="Posnien N."/>
            <person name="Reuter R."/>
            <person name="Roth S."/>
            <person name="Savard J."/>
            <person name="Schinko J.B."/>
            <person name="Schmitt C."/>
            <person name="Schoppmeier M."/>
            <person name="Schroder R."/>
            <person name="Shippy T.D."/>
            <person name="Simonnet F."/>
            <person name="Marques-Souza H."/>
            <person name="Tautz D."/>
            <person name="Tomoyasu Y."/>
            <person name="Trauner J."/>
            <person name="Van der Zee M."/>
            <person name="Vervoort M."/>
            <person name="Wittkopp N."/>
            <person name="Wimmer E.A."/>
            <person name="Yang X."/>
            <person name="Jones A.K."/>
            <person name="Sattelle D.B."/>
            <person name="Ebert P.R."/>
            <person name="Nelson D."/>
            <person name="Scott J.G."/>
            <person name="Beeman R.W."/>
            <person name="Muthukrishnan S."/>
            <person name="Kramer K.J."/>
            <person name="Arakane Y."/>
            <person name="Beeman R.W."/>
            <person name="Zhu Q."/>
            <person name="Hogenkamp D."/>
            <person name="Dixit R."/>
            <person name="Oppert B."/>
            <person name="Jiang H."/>
            <person name="Zou Z."/>
            <person name="Marshall J."/>
            <person name="Elpidina E."/>
            <person name="Vinokurov K."/>
            <person name="Oppert C."/>
            <person name="Zou Z."/>
            <person name="Evans J."/>
            <person name="Lu Z."/>
            <person name="Zhao P."/>
            <person name="Sumathipala N."/>
            <person name="Altincicek B."/>
            <person name="Vilcinskas A."/>
            <person name="Williams M."/>
            <person name="Hultmark D."/>
            <person name="Hetru C."/>
            <person name="Jiang H."/>
            <person name="Grimmelikhuijzen C.J."/>
            <person name="Hauser F."/>
            <person name="Cazzamali G."/>
            <person name="Williamson M."/>
            <person name="Park Y."/>
            <person name="Li B."/>
            <person name="Tanaka Y."/>
            <person name="Predel R."/>
            <person name="Neupert S."/>
            <person name="Schachtner J."/>
            <person name="Verleyen P."/>
            <person name="Raible F."/>
            <person name="Bork P."/>
            <person name="Friedrich M."/>
            <person name="Walden K.K."/>
            <person name="Robertson H.M."/>
            <person name="Angeli S."/>
            <person name="Foret S."/>
            <person name="Bucher G."/>
            <person name="Schuetz S."/>
            <person name="Maleszka R."/>
            <person name="Wimmer E.A."/>
            <person name="Beeman R.W."/>
            <person name="Lorenzen M."/>
            <person name="Tomoyasu Y."/>
            <person name="Miller S.C."/>
            <person name="Grossmann D."/>
            <person name="Bucher G."/>
        </authorList>
    </citation>
    <scope>NUCLEOTIDE SEQUENCE [LARGE SCALE GENOMIC DNA]</scope>
    <source>
        <strain evidence="8 9">Georgia GA2</strain>
    </source>
</reference>
<comment type="function">
    <text evidence="6">May be a carrier protein for lipids.</text>
</comment>
<name>D6X4H4_TRICA</name>
<dbReference type="PANTHER" id="PTHR11857:SF43">
    <property type="entry name" value="GEO07291P1-RELATED"/>
    <property type="match status" value="1"/>
</dbReference>
<keyword evidence="9" id="KW-1185">Reference proteome</keyword>
<dbReference type="Proteomes" id="UP000007266">
    <property type="component" value="Linkage group 10"/>
</dbReference>
<proteinExistence type="inferred from homology"/>
<evidence type="ECO:0000256" key="1">
    <source>
        <dbReference type="ARBA" id="ARBA00004613"/>
    </source>
</evidence>
<dbReference type="Gene3D" id="1.10.238.20">
    <property type="entry name" value="Pheromone/general odorant binding protein domain"/>
    <property type="match status" value="1"/>
</dbReference>
<protein>
    <submittedName>
        <fullName evidence="8">Odorant binding protein C11</fullName>
    </submittedName>
</protein>
<comment type="similarity">
    <text evidence="2">Belongs to the PBP/GOBP family.</text>
</comment>
<evidence type="ECO:0000256" key="2">
    <source>
        <dbReference type="ARBA" id="ARBA00008098"/>
    </source>
</evidence>
<organism evidence="8 9">
    <name type="scientific">Tribolium castaneum</name>
    <name type="common">Red flour beetle</name>
    <dbReference type="NCBI Taxonomy" id="7070"/>
    <lineage>
        <taxon>Eukaryota</taxon>
        <taxon>Metazoa</taxon>
        <taxon>Ecdysozoa</taxon>
        <taxon>Arthropoda</taxon>
        <taxon>Hexapoda</taxon>
        <taxon>Insecta</taxon>
        <taxon>Pterygota</taxon>
        <taxon>Neoptera</taxon>
        <taxon>Endopterygota</taxon>
        <taxon>Coleoptera</taxon>
        <taxon>Polyphaga</taxon>
        <taxon>Cucujiformia</taxon>
        <taxon>Tenebrionidae</taxon>
        <taxon>Tenebrionidae incertae sedis</taxon>
        <taxon>Tribolium</taxon>
    </lineage>
</organism>
<evidence type="ECO:0000256" key="3">
    <source>
        <dbReference type="ARBA" id="ARBA00022525"/>
    </source>
</evidence>
<keyword evidence="5" id="KW-0325">Glycoprotein</keyword>
<dbReference type="InterPro" id="IPR006170">
    <property type="entry name" value="PBP/GOBP"/>
</dbReference>
<evidence type="ECO:0000256" key="5">
    <source>
        <dbReference type="ARBA" id="ARBA00023180"/>
    </source>
</evidence>
<sequence>MKIVLCLLALATVALAKKCFLAEDTDKLEVMINECKTKTGVPDDILQKARNGEKIDDPKLREHALCMMKKSEMMNDAGEMQMDKIRARIKHAVSNEAEGTRIMNECAVKKDTPLATAYEMICCLIRNKNSVDE</sequence>
<keyword evidence="4 7" id="KW-0732">Signal</keyword>
<feature type="chain" id="PRO_5003090564" evidence="7">
    <location>
        <begin position="17"/>
        <end position="133"/>
    </location>
</feature>